<keyword evidence="4" id="KW-0804">Transcription</keyword>
<comment type="caution">
    <text evidence="8">The sequence shown here is derived from an EMBL/GenBank/DDBJ whole genome shotgun (WGS) entry which is preliminary data.</text>
</comment>
<organism evidence="8 9">
    <name type="scientific">Thalictrum thalictroides</name>
    <name type="common">Rue-anemone</name>
    <name type="synonym">Anemone thalictroides</name>
    <dbReference type="NCBI Taxonomy" id="46969"/>
    <lineage>
        <taxon>Eukaryota</taxon>
        <taxon>Viridiplantae</taxon>
        <taxon>Streptophyta</taxon>
        <taxon>Embryophyta</taxon>
        <taxon>Tracheophyta</taxon>
        <taxon>Spermatophyta</taxon>
        <taxon>Magnoliopsida</taxon>
        <taxon>Ranunculales</taxon>
        <taxon>Ranunculaceae</taxon>
        <taxon>Thalictroideae</taxon>
        <taxon>Thalictrum</taxon>
    </lineage>
</organism>
<keyword evidence="9" id="KW-1185">Reference proteome</keyword>
<sequence length="1202" mass="134416">MLLHHGAPVGSNKNFRMCVLKMQQNFLHRHNANNGGMVMVIPSIAMVETYVRLLLIHPHSLFRSHFTVLTQRSPSILSKSGVSLLLLEILNYRLIPLYRYHGKSKALMQDVTKLVSMLKGKRGDHRVFRLAENLSLNLIFSLRDIFMIKREVKGPSEFTETLNRVAVISLAITIKTRGVAEVEHLLFLPSLLDQIMATCQHTWSEKTLRYFPPLIRDILMGRTEKIDKRGHAIQAWQQVETTVINQCTQLLSPAADPPYLMTYINHSFPQHRQYLCAGAWMLMHGHPENINSVNLARVLREFSPEEVTSNIYTMVDVLLHHIHTELQHGHLLQDLLLKASSNLSFFIWNHELLPFDVLLLALIDRDDDPHALRIVLSLIDRQELQQRIKLFNLNRGPPEHWLYAGIFKRNDLQKALGSHLSWKERSPPFFDDIAARLLPIILLIIYRLIENDITDTAEKVIALFNPFLAYYPMRFTFVRDILAYFYGHLPNKLVLRLLGILDLPKIPFSESFPLHIRSSNPVICPPQDYFATLLLSLVNYVIPPLTSKSKSGSTADVSSNAFHGVHNKTSASSQSGATNLSEGQKAFYQNQDPGTYTQLVLETAVIELLSLPITPTQIVSSLLQVVVHVQPTLIQSSNGLQGTSSSAGQGSVLPTSPSGGSTDSLGTNRSTPSASGINAANFVSRSGYSCQQLSCLLIQACGLLLAQLPTEFHAQLYLEASSIIKDCWWLTDKKSSQKELDTAIGYTLLDPTWAAQDNTSTAIGNIVALLHSFFSNLPQEWLEGTPAIIKHLKPVTSVAMLRLTFRIMGPLLPRLAAARPLFGKTLALLLNGISDVFGKNSQPSTPNEASGVADLIDFLYHLILYEGQGGPVQTTSKPKLDTLSTCGKLMEMLRPDIQHLLCHLRIDTNTSIYAATHPKLGKLEDGREVAVKKLSQSSRQGKKEFMNEAKLLARVQHRNVVNLLGYCIHGTEKLLVYEYLPHQSLDKFLFYSRKREELDWRKSGQKNSTFSSNNDAQNLLEWAWKLYKKERSLEMMDVVMASGEDTEQVAVCIKIGLLCVQADPKLRPNMRRVVVMLTKKSSNLEEPTKPGHAGYRYRRVGRPAGSSSTAGSGEPSLRPAISGSSTDSSGKSSQNFDSTFNASSSSTSTNTRPNRNRTHGTHSPTHTMRRSSHSQDEHNTLSSNISEPSAEHSRGKRPIQKP</sequence>
<dbReference type="SUPFAM" id="SSF56112">
    <property type="entry name" value="Protein kinase-like (PK-like)"/>
    <property type="match status" value="1"/>
</dbReference>
<evidence type="ECO:0000256" key="6">
    <source>
        <dbReference type="SAM" id="MobiDB-lite"/>
    </source>
</evidence>
<dbReference type="AlphaFoldDB" id="A0A7J6UZM9"/>
<dbReference type="SMART" id="SM00219">
    <property type="entry name" value="TyrKc"/>
    <property type="match status" value="1"/>
</dbReference>
<dbReference type="Pfam" id="PF07714">
    <property type="entry name" value="PK_Tyr_Ser-Thr"/>
    <property type="match status" value="1"/>
</dbReference>
<dbReference type="OrthoDB" id="9982951at2759"/>
<evidence type="ECO:0000256" key="3">
    <source>
        <dbReference type="ARBA" id="ARBA00023015"/>
    </source>
</evidence>
<dbReference type="InterPro" id="IPR001245">
    <property type="entry name" value="Ser-Thr/Tyr_kinase_cat_dom"/>
</dbReference>
<evidence type="ECO:0000256" key="2">
    <source>
        <dbReference type="ARBA" id="ARBA00010222"/>
    </source>
</evidence>
<dbReference type="Pfam" id="PF11573">
    <property type="entry name" value="Med23"/>
    <property type="match status" value="1"/>
</dbReference>
<dbReference type="EMBL" id="JABWDY010040755">
    <property type="protein sequence ID" value="KAF5177911.1"/>
    <property type="molecule type" value="Genomic_DNA"/>
</dbReference>
<dbReference type="PANTHER" id="PTHR12691:SF10">
    <property type="entry name" value="MEDIATOR OF RNA POLYMERASE II TRANSCRIPTION SUBUNIT 23"/>
    <property type="match status" value="1"/>
</dbReference>
<evidence type="ECO:0000259" key="7">
    <source>
        <dbReference type="SMART" id="SM00219"/>
    </source>
</evidence>
<reference evidence="8 9" key="1">
    <citation type="submission" date="2020-06" db="EMBL/GenBank/DDBJ databases">
        <title>Transcriptomic and genomic resources for Thalictrum thalictroides and T. hernandezii: Facilitating candidate gene discovery in an emerging model plant lineage.</title>
        <authorList>
            <person name="Arias T."/>
            <person name="Riano-Pachon D.M."/>
            <person name="Di Stilio V.S."/>
        </authorList>
    </citation>
    <scope>NUCLEOTIDE SEQUENCE [LARGE SCALE GENOMIC DNA]</scope>
    <source>
        <strain evidence="9">cv. WT478/WT964</strain>
        <tissue evidence="8">Leaves</tissue>
    </source>
</reference>
<evidence type="ECO:0000256" key="4">
    <source>
        <dbReference type="ARBA" id="ARBA00023163"/>
    </source>
</evidence>
<protein>
    <submittedName>
        <fullName evidence="8">Mediator of rna polymerase ii transcription subunit</fullName>
    </submittedName>
</protein>
<keyword evidence="5" id="KW-0539">Nucleus</keyword>
<dbReference type="Gene3D" id="1.10.510.10">
    <property type="entry name" value="Transferase(Phosphotransferase) domain 1"/>
    <property type="match status" value="1"/>
</dbReference>
<dbReference type="GO" id="GO:0016592">
    <property type="term" value="C:mediator complex"/>
    <property type="evidence" value="ECO:0007669"/>
    <property type="project" value="TreeGrafter"/>
</dbReference>
<proteinExistence type="inferred from homology"/>
<dbReference type="Gene3D" id="3.30.200.20">
    <property type="entry name" value="Phosphorylase Kinase, domain 1"/>
    <property type="match status" value="1"/>
</dbReference>
<name>A0A7J6UZM9_THATH</name>
<accession>A0A7J6UZM9</accession>
<evidence type="ECO:0000256" key="1">
    <source>
        <dbReference type="ARBA" id="ARBA00004123"/>
    </source>
</evidence>
<dbReference type="GO" id="GO:0005667">
    <property type="term" value="C:transcription regulator complex"/>
    <property type="evidence" value="ECO:0007669"/>
    <property type="project" value="TreeGrafter"/>
</dbReference>
<evidence type="ECO:0000313" key="8">
    <source>
        <dbReference type="EMBL" id="KAF5177911.1"/>
    </source>
</evidence>
<dbReference type="GO" id="GO:0010628">
    <property type="term" value="P:positive regulation of gene expression"/>
    <property type="evidence" value="ECO:0007669"/>
    <property type="project" value="TreeGrafter"/>
</dbReference>
<dbReference type="Proteomes" id="UP000554482">
    <property type="component" value="Unassembled WGS sequence"/>
</dbReference>
<feature type="region of interest" description="Disordered" evidence="6">
    <location>
        <begin position="1083"/>
        <end position="1202"/>
    </location>
</feature>
<feature type="compositionally biased region" description="Low complexity" evidence="6">
    <location>
        <begin position="1122"/>
        <end position="1153"/>
    </location>
</feature>
<dbReference type="InterPro" id="IPR020635">
    <property type="entry name" value="Tyr_kinase_cat_dom"/>
</dbReference>
<evidence type="ECO:0000313" key="9">
    <source>
        <dbReference type="Proteomes" id="UP000554482"/>
    </source>
</evidence>
<dbReference type="GO" id="GO:0006357">
    <property type="term" value="P:regulation of transcription by RNA polymerase II"/>
    <property type="evidence" value="ECO:0007669"/>
    <property type="project" value="TreeGrafter"/>
</dbReference>
<feature type="domain" description="Tyrosine-protein kinase catalytic" evidence="7">
    <location>
        <begin position="919"/>
        <end position="1077"/>
    </location>
</feature>
<gene>
    <name evidence="8" type="ORF">FRX31_032503</name>
</gene>
<dbReference type="GO" id="GO:0004713">
    <property type="term" value="F:protein tyrosine kinase activity"/>
    <property type="evidence" value="ECO:0007669"/>
    <property type="project" value="InterPro"/>
</dbReference>
<dbReference type="InterPro" id="IPR021629">
    <property type="entry name" value="Mediator_Med23"/>
</dbReference>
<feature type="region of interest" description="Disordered" evidence="6">
    <location>
        <begin position="638"/>
        <end position="672"/>
    </location>
</feature>
<keyword evidence="3" id="KW-0805">Transcription regulation</keyword>
<evidence type="ECO:0000256" key="5">
    <source>
        <dbReference type="ARBA" id="ARBA00023242"/>
    </source>
</evidence>
<dbReference type="PANTHER" id="PTHR12691">
    <property type="entry name" value="MEDIATOR OF RNA POLYMERASE II TRANSCRIPTION SUBUNIT 23"/>
    <property type="match status" value="1"/>
</dbReference>
<comment type="similarity">
    <text evidence="2">Belongs to the Mediator complex subunit 23 family.</text>
</comment>
<comment type="subcellular location">
    <subcellularLocation>
        <location evidence="1">Nucleus</location>
    </subcellularLocation>
</comment>
<dbReference type="InterPro" id="IPR011009">
    <property type="entry name" value="Kinase-like_dom_sf"/>
</dbReference>